<dbReference type="EMBL" id="LCKQ01000004">
    <property type="protein sequence ID" value="KKU04099.1"/>
    <property type="molecule type" value="Genomic_DNA"/>
</dbReference>
<evidence type="ECO:0000313" key="2">
    <source>
        <dbReference type="EMBL" id="KKU04099.1"/>
    </source>
</evidence>
<gene>
    <name evidence="2" type="ORF">UX03_C0004G0034</name>
</gene>
<dbReference type="Pfam" id="PF09992">
    <property type="entry name" value="NAGPA"/>
    <property type="match status" value="1"/>
</dbReference>
<organism evidence="2 3">
    <name type="scientific">Candidatus Woesebacteria bacterium GW2011_GWE1_45_18</name>
    <dbReference type="NCBI Taxonomy" id="1618598"/>
    <lineage>
        <taxon>Bacteria</taxon>
        <taxon>Candidatus Woeseibacteriota</taxon>
    </lineage>
</organism>
<name>A0A0G1M738_9BACT</name>
<reference evidence="2 3" key="1">
    <citation type="journal article" date="2015" name="Nature">
        <title>rRNA introns, odd ribosomes, and small enigmatic genomes across a large radiation of phyla.</title>
        <authorList>
            <person name="Brown C.T."/>
            <person name="Hug L.A."/>
            <person name="Thomas B.C."/>
            <person name="Sharon I."/>
            <person name="Castelle C.J."/>
            <person name="Singh A."/>
            <person name="Wilkins M.J."/>
            <person name="Williams K.H."/>
            <person name="Banfield J.F."/>
        </authorList>
    </citation>
    <scope>NUCLEOTIDE SEQUENCE [LARGE SCALE GENOMIC DNA]</scope>
</reference>
<evidence type="ECO:0000259" key="1">
    <source>
        <dbReference type="Pfam" id="PF09992"/>
    </source>
</evidence>
<dbReference type="AlphaFoldDB" id="A0A0G1M738"/>
<dbReference type="InterPro" id="IPR018711">
    <property type="entry name" value="NAGPA"/>
</dbReference>
<comment type="caution">
    <text evidence="2">The sequence shown here is derived from an EMBL/GenBank/DDBJ whole genome shotgun (WGS) entry which is preliminary data.</text>
</comment>
<evidence type="ECO:0000313" key="3">
    <source>
        <dbReference type="Proteomes" id="UP000034086"/>
    </source>
</evidence>
<accession>A0A0G1M738</accession>
<protein>
    <recommendedName>
        <fullName evidence="1">Phosphodiester glycosidase domain-containing protein</fullName>
    </recommendedName>
</protein>
<sequence length="258" mass="27872">MKRLILVSLSGLVVAGIYFGLLKWRDPVENTLAPSPEVLGVPTSEKGVVIEIGERKFLAFYLEVTDASNITLIPNFDQAKNAFDLFAYQDCAGVLSGGFYTPEGTPTGLFISGGETLKKYTSSSFLNGVYSINDFETPRIGKAVPRDHLRLGLQAGPVLIENSFAQNLSILRDEEARRVVVGVTGENKTVFIVFYDPESAFIGPMLEDMPRALELFGEKTGVELADAMNLDGGSASAFFTADIALSESSLVGSFFCAK</sequence>
<dbReference type="Proteomes" id="UP000034086">
    <property type="component" value="Unassembled WGS sequence"/>
</dbReference>
<feature type="domain" description="Phosphodiester glycosidase" evidence="1">
    <location>
        <begin position="92"/>
        <end position="240"/>
    </location>
</feature>
<proteinExistence type="predicted"/>